<dbReference type="Proteomes" id="UP000022910">
    <property type="component" value="Unassembled WGS sequence"/>
</dbReference>
<organism evidence="1 2">
    <name type="scientific">Rhizophagus irregularis (strain DAOM 197198w)</name>
    <name type="common">Glomus intraradices</name>
    <dbReference type="NCBI Taxonomy" id="1432141"/>
    <lineage>
        <taxon>Eukaryota</taxon>
        <taxon>Fungi</taxon>
        <taxon>Fungi incertae sedis</taxon>
        <taxon>Mucoromycota</taxon>
        <taxon>Glomeromycotina</taxon>
        <taxon>Glomeromycetes</taxon>
        <taxon>Glomerales</taxon>
        <taxon>Glomeraceae</taxon>
        <taxon>Rhizophagus</taxon>
    </lineage>
</organism>
<keyword evidence="2" id="KW-1185">Reference proteome</keyword>
<reference evidence="1 2" key="1">
    <citation type="submission" date="2014-02" db="EMBL/GenBank/DDBJ databases">
        <title>Single nucleus genome sequencing reveals high similarity among nuclei of an endomycorrhizal fungus.</title>
        <authorList>
            <person name="Lin K."/>
            <person name="Geurts R."/>
            <person name="Zhang Z."/>
            <person name="Limpens E."/>
            <person name="Saunders D.G."/>
            <person name="Mu D."/>
            <person name="Pang E."/>
            <person name="Cao H."/>
            <person name="Cha H."/>
            <person name="Lin T."/>
            <person name="Zhou Q."/>
            <person name="Shang Y."/>
            <person name="Li Y."/>
            <person name="Ivanov S."/>
            <person name="Sharma T."/>
            <person name="Velzen R.V."/>
            <person name="Ruijter N.D."/>
            <person name="Aanen D.K."/>
            <person name="Win J."/>
            <person name="Kamoun S."/>
            <person name="Bisseling T."/>
            <person name="Huang S."/>
        </authorList>
    </citation>
    <scope>NUCLEOTIDE SEQUENCE [LARGE SCALE GENOMIC DNA]</scope>
    <source>
        <strain evidence="2">DAOM197198w</strain>
    </source>
</reference>
<comment type="caution">
    <text evidence="1">The sequence shown here is derived from an EMBL/GenBank/DDBJ whole genome shotgun (WGS) entry which is preliminary data.</text>
</comment>
<dbReference type="HOGENOM" id="CLU_2832506_0_0_1"/>
<accession>A0A015KJB6</accession>
<proteinExistence type="predicted"/>
<evidence type="ECO:0000313" key="2">
    <source>
        <dbReference type="Proteomes" id="UP000022910"/>
    </source>
</evidence>
<dbReference type="AlphaFoldDB" id="A0A015KJB6"/>
<dbReference type="EMBL" id="JEMT01001708">
    <property type="protein sequence ID" value="EXX79715.1"/>
    <property type="molecule type" value="Genomic_DNA"/>
</dbReference>
<name>A0A015KJB6_RHIIW</name>
<gene>
    <name evidence="1" type="ORF">RirG_002850</name>
</gene>
<protein>
    <submittedName>
        <fullName evidence="1">Uncharacterized protein</fullName>
    </submittedName>
</protein>
<sequence>MSKLELSYVSYNGKVYAGKPLENIHQTQRAVDVTETFLRCVVRYCTESVEFEVDGMRFKATCERIK</sequence>
<evidence type="ECO:0000313" key="1">
    <source>
        <dbReference type="EMBL" id="EXX79715.1"/>
    </source>
</evidence>